<evidence type="ECO:0000313" key="1">
    <source>
        <dbReference type="EMBL" id="SPF31089.1"/>
    </source>
</evidence>
<dbReference type="PANTHER" id="PTHR33609:SF1">
    <property type="entry name" value="TRANSPOSASE"/>
    <property type="match status" value="1"/>
</dbReference>
<sequence length="69" mass="8013">MKRKLFTEEQIIGVLKESEAGAKTDDICRRHGISSATFYSWRKKYGGMHCTARYRAAMSREWRLAMPTV</sequence>
<gene>
    <name evidence="1" type="ORF">POI8812_03440</name>
</gene>
<keyword evidence="2" id="KW-1185">Reference proteome</keyword>
<reference evidence="1 2" key="1">
    <citation type="submission" date="2018-03" db="EMBL/GenBank/DDBJ databases">
        <authorList>
            <person name="Keele B.F."/>
        </authorList>
    </citation>
    <scope>NUCLEOTIDE SEQUENCE [LARGE SCALE GENOMIC DNA]</scope>
    <source>
        <strain evidence="1 2">CeCT 8812</strain>
    </source>
</reference>
<evidence type="ECO:0000313" key="2">
    <source>
        <dbReference type="Proteomes" id="UP000244932"/>
    </source>
</evidence>
<dbReference type="InterPro" id="IPR002514">
    <property type="entry name" value="Transposase_8"/>
</dbReference>
<dbReference type="InterPro" id="IPR052546">
    <property type="entry name" value="Transposase_8_domain"/>
</dbReference>
<dbReference type="GO" id="GO:0006313">
    <property type="term" value="P:DNA transposition"/>
    <property type="evidence" value="ECO:0007669"/>
    <property type="project" value="InterPro"/>
</dbReference>
<dbReference type="Pfam" id="PF01527">
    <property type="entry name" value="HTH_Tnp_1"/>
    <property type="match status" value="1"/>
</dbReference>
<dbReference type="GO" id="GO:0004803">
    <property type="term" value="F:transposase activity"/>
    <property type="evidence" value="ECO:0007669"/>
    <property type="project" value="InterPro"/>
</dbReference>
<dbReference type="Proteomes" id="UP000244932">
    <property type="component" value="Unassembled WGS sequence"/>
</dbReference>
<dbReference type="PANTHER" id="PTHR33609">
    <property type="entry name" value="LOW CALCIUM RESPONSE LOCUS PROTEIN S"/>
    <property type="match status" value="1"/>
</dbReference>
<proteinExistence type="predicted"/>
<name>A0A2R8AFV1_9RHOB</name>
<protein>
    <recommendedName>
        <fullName evidence="3">Transposase</fullName>
    </recommendedName>
</protein>
<dbReference type="GO" id="GO:0003677">
    <property type="term" value="F:DNA binding"/>
    <property type="evidence" value="ECO:0007669"/>
    <property type="project" value="InterPro"/>
</dbReference>
<dbReference type="Gene3D" id="1.10.10.60">
    <property type="entry name" value="Homeodomain-like"/>
    <property type="match status" value="1"/>
</dbReference>
<organism evidence="1 2">
    <name type="scientific">Pontivivens insulae</name>
    <dbReference type="NCBI Taxonomy" id="1639689"/>
    <lineage>
        <taxon>Bacteria</taxon>
        <taxon>Pseudomonadati</taxon>
        <taxon>Pseudomonadota</taxon>
        <taxon>Alphaproteobacteria</taxon>
        <taxon>Rhodobacterales</taxon>
        <taxon>Paracoccaceae</taxon>
        <taxon>Pontivivens</taxon>
    </lineage>
</organism>
<dbReference type="SUPFAM" id="SSF46689">
    <property type="entry name" value="Homeodomain-like"/>
    <property type="match status" value="1"/>
</dbReference>
<accession>A0A2R8AFV1</accession>
<dbReference type="InterPro" id="IPR009057">
    <property type="entry name" value="Homeodomain-like_sf"/>
</dbReference>
<evidence type="ECO:0008006" key="3">
    <source>
        <dbReference type="Google" id="ProtNLM"/>
    </source>
</evidence>
<dbReference type="EMBL" id="OMKW01000005">
    <property type="protein sequence ID" value="SPF31089.1"/>
    <property type="molecule type" value="Genomic_DNA"/>
</dbReference>
<dbReference type="AlphaFoldDB" id="A0A2R8AFV1"/>